<accession>N8W7D9</accession>
<dbReference type="HOGENOM" id="CLU_116250_1_0_6"/>
<feature type="transmembrane region" description="Helical" evidence="1">
    <location>
        <begin position="138"/>
        <end position="162"/>
    </location>
</feature>
<organism evidence="3 4">
    <name type="scientific">Acinetobacter vivianii</name>
    <dbReference type="NCBI Taxonomy" id="1776742"/>
    <lineage>
        <taxon>Bacteria</taxon>
        <taxon>Pseudomonadati</taxon>
        <taxon>Pseudomonadota</taxon>
        <taxon>Gammaproteobacteria</taxon>
        <taxon>Moraxellales</taxon>
        <taxon>Moraxellaceae</taxon>
        <taxon>Acinetobacter</taxon>
    </lineage>
</organism>
<sequence length="163" mass="17339">MPDLLNTWLMLLQDSVLGETVRNIQYLYPVLESIHILGIALLVGPAFIFDLRLLGAGQRIVPVTTAAQCLLPISHIGLLIVAITGIALLSAQATIVAAVGAAPWKLGLIIVAGINVLVFHKGIYRTVADWDIQTPVPVLAKVSALISALAWTGVIIAGRFLAY</sequence>
<dbReference type="eggNOG" id="ENOG5032YK1">
    <property type="taxonomic scope" value="Bacteria"/>
</dbReference>
<feature type="transmembrane region" description="Helical" evidence="1">
    <location>
        <begin position="66"/>
        <end position="89"/>
    </location>
</feature>
<keyword evidence="1" id="KW-0472">Membrane</keyword>
<reference evidence="3 4" key="1">
    <citation type="submission" date="2013-02" db="EMBL/GenBank/DDBJ databases">
        <title>The Genome Sequence of Acinetobacter sp. NIPH 758.</title>
        <authorList>
            <consortium name="The Broad Institute Genome Sequencing Platform"/>
            <consortium name="The Broad Institute Genome Sequencing Center for Infectious Disease"/>
            <person name="Cerqueira G."/>
            <person name="Feldgarden M."/>
            <person name="Courvalin P."/>
            <person name="Perichon B."/>
            <person name="Grillot-Courvalin C."/>
            <person name="Clermont D."/>
            <person name="Rocha E."/>
            <person name="Yoon E.-J."/>
            <person name="Nemec A."/>
            <person name="Walker B."/>
            <person name="Young S.K."/>
            <person name="Zeng Q."/>
            <person name="Gargeya S."/>
            <person name="Fitzgerald M."/>
            <person name="Haas B."/>
            <person name="Abouelleil A."/>
            <person name="Alvarado L."/>
            <person name="Arachchi H.M."/>
            <person name="Berlin A.M."/>
            <person name="Chapman S.B."/>
            <person name="Dewar J."/>
            <person name="Goldberg J."/>
            <person name="Griggs A."/>
            <person name="Gujja S."/>
            <person name="Hansen M."/>
            <person name="Howarth C."/>
            <person name="Imamovic A."/>
            <person name="Larimer J."/>
            <person name="McCowan C."/>
            <person name="Murphy C."/>
            <person name="Neiman D."/>
            <person name="Pearson M."/>
            <person name="Priest M."/>
            <person name="Roberts A."/>
            <person name="Saif S."/>
            <person name="Shea T."/>
            <person name="Sisk P."/>
            <person name="Sykes S."/>
            <person name="Wortman J."/>
            <person name="Nusbaum C."/>
            <person name="Birren B."/>
        </authorList>
    </citation>
    <scope>NUCLEOTIDE SEQUENCE [LARGE SCALE GENOMIC DNA]</scope>
    <source>
        <strain evidence="3 4">NIPH 758</strain>
    </source>
</reference>
<evidence type="ECO:0000313" key="3">
    <source>
        <dbReference type="EMBL" id="ENU91277.1"/>
    </source>
</evidence>
<dbReference type="InterPro" id="IPR046586">
    <property type="entry name" value="DUF6644"/>
</dbReference>
<evidence type="ECO:0000259" key="2">
    <source>
        <dbReference type="Pfam" id="PF20349"/>
    </source>
</evidence>
<evidence type="ECO:0000256" key="1">
    <source>
        <dbReference type="SAM" id="Phobius"/>
    </source>
</evidence>
<evidence type="ECO:0000313" key="4">
    <source>
        <dbReference type="Proteomes" id="UP000013049"/>
    </source>
</evidence>
<dbReference type="AlphaFoldDB" id="N8W7D9"/>
<dbReference type="PATRIC" id="fig|1217712.3.peg.3073"/>
<name>N8W7D9_9GAMM</name>
<gene>
    <name evidence="3" type="ORF">F971_03184</name>
</gene>
<feature type="transmembrane region" description="Helical" evidence="1">
    <location>
        <begin position="95"/>
        <end position="118"/>
    </location>
</feature>
<keyword evidence="1" id="KW-0812">Transmembrane</keyword>
<comment type="caution">
    <text evidence="3">The sequence shown here is derived from an EMBL/GenBank/DDBJ whole genome shotgun (WGS) entry which is preliminary data.</text>
</comment>
<keyword evidence="1" id="KW-1133">Transmembrane helix</keyword>
<dbReference type="Proteomes" id="UP000013049">
    <property type="component" value="Unassembled WGS sequence"/>
</dbReference>
<proteinExistence type="predicted"/>
<dbReference type="Pfam" id="PF20349">
    <property type="entry name" value="DUF6644"/>
    <property type="match status" value="1"/>
</dbReference>
<feature type="domain" description="DUF6644" evidence="2">
    <location>
        <begin position="28"/>
        <end position="162"/>
    </location>
</feature>
<protein>
    <recommendedName>
        <fullName evidence="2">DUF6644 domain-containing protein</fullName>
    </recommendedName>
</protein>
<dbReference type="EMBL" id="APPC01000020">
    <property type="protein sequence ID" value="ENU91277.1"/>
    <property type="molecule type" value="Genomic_DNA"/>
</dbReference>
<feature type="transmembrane region" description="Helical" evidence="1">
    <location>
        <begin position="34"/>
        <end position="54"/>
    </location>
</feature>